<keyword evidence="1" id="KW-1133">Transmembrane helix</keyword>
<comment type="caution">
    <text evidence="2">The sequence shown here is derived from an EMBL/GenBank/DDBJ whole genome shotgun (WGS) entry which is preliminary data.</text>
</comment>
<organism evidence="2 3">
    <name type="scientific">Peptidiphaga gingivicola</name>
    <dbReference type="NCBI Taxonomy" id="2741497"/>
    <lineage>
        <taxon>Bacteria</taxon>
        <taxon>Bacillati</taxon>
        <taxon>Actinomycetota</taxon>
        <taxon>Actinomycetes</taxon>
        <taxon>Actinomycetales</taxon>
        <taxon>Actinomycetaceae</taxon>
        <taxon>Peptidiphaga</taxon>
    </lineage>
</organism>
<feature type="transmembrane region" description="Helical" evidence="1">
    <location>
        <begin position="123"/>
        <end position="143"/>
    </location>
</feature>
<evidence type="ECO:0000313" key="3">
    <source>
        <dbReference type="Proteomes" id="UP000078368"/>
    </source>
</evidence>
<feature type="transmembrane region" description="Helical" evidence="1">
    <location>
        <begin position="155"/>
        <end position="173"/>
    </location>
</feature>
<keyword evidence="1" id="KW-0472">Membrane</keyword>
<name>A0A179B1Q8_9ACTO</name>
<keyword evidence="1" id="KW-0812">Transmembrane</keyword>
<dbReference type="STRING" id="1823756.A4H34_08950"/>
<gene>
    <name evidence="2" type="ORF">A4H34_08950</name>
</gene>
<feature type="transmembrane region" description="Helical" evidence="1">
    <location>
        <begin position="91"/>
        <end position="111"/>
    </location>
</feature>
<protein>
    <submittedName>
        <fullName evidence="2">Uncharacterized protein</fullName>
    </submittedName>
</protein>
<dbReference type="EMBL" id="LVZK01000003">
    <property type="protein sequence ID" value="OAP85229.1"/>
    <property type="molecule type" value="Genomic_DNA"/>
</dbReference>
<dbReference type="Proteomes" id="UP000078368">
    <property type="component" value="Unassembled WGS sequence"/>
</dbReference>
<dbReference type="AlphaFoldDB" id="A0A179B1Q8"/>
<accession>A0A179B1Q8</accession>
<reference evidence="2 3" key="1">
    <citation type="submission" date="2016-04" db="EMBL/GenBank/DDBJ databases">
        <title>Peptidophaga gingivicola gen. nov., sp. nov., isolated from human subgingival plaque.</title>
        <authorList>
            <person name="Beall C.J."/>
            <person name="Mokrzan E.M."/>
            <person name="Griffen A.L."/>
            <person name="Leys E.J."/>
        </authorList>
    </citation>
    <scope>NUCLEOTIDE SEQUENCE [LARGE SCALE GENOMIC DNA]</scope>
    <source>
        <strain evidence="2 3">BA112</strain>
    </source>
</reference>
<evidence type="ECO:0000256" key="1">
    <source>
        <dbReference type="SAM" id="Phobius"/>
    </source>
</evidence>
<evidence type="ECO:0000313" key="2">
    <source>
        <dbReference type="EMBL" id="OAP85229.1"/>
    </source>
</evidence>
<keyword evidence="3" id="KW-1185">Reference proteome</keyword>
<sequence length="185" mass="19679">MEERTFPLEWATTAVASDGAELGEIAANGVMDTMIDGKERRMTDGVELHDGRQTATGWPRVIFVLLAVGSAIFLWRGIVASTDDFLGGHGARGSLTLLSAAAWAAGTIGVVHNGRRMRRVATACWAANLCAPFAALTPFGDFLDRVSPWHDAGSTYFYLPTVGALAALAWLAWSMPAKIATRNGG</sequence>
<feature type="transmembrane region" description="Helical" evidence="1">
    <location>
        <begin position="61"/>
        <end position="79"/>
    </location>
</feature>
<proteinExistence type="predicted"/>